<dbReference type="InterPro" id="IPR050134">
    <property type="entry name" value="NAD-dep_sirtuin_deacylases"/>
</dbReference>
<name>A0A8E0RIW1_9TREM</name>
<accession>A0A8E0RIW1</accession>
<dbReference type="GO" id="GO:0046872">
    <property type="term" value="F:metal ion binding"/>
    <property type="evidence" value="ECO:0007669"/>
    <property type="project" value="UniProtKB-KW"/>
</dbReference>
<evidence type="ECO:0000313" key="13">
    <source>
        <dbReference type="EMBL" id="KAA0183786.1"/>
    </source>
</evidence>
<organism evidence="13 14">
    <name type="scientific">Fasciolopsis buskii</name>
    <dbReference type="NCBI Taxonomy" id="27845"/>
    <lineage>
        <taxon>Eukaryota</taxon>
        <taxon>Metazoa</taxon>
        <taxon>Spiralia</taxon>
        <taxon>Lophotrochozoa</taxon>
        <taxon>Platyhelminthes</taxon>
        <taxon>Trematoda</taxon>
        <taxon>Digenea</taxon>
        <taxon>Plagiorchiida</taxon>
        <taxon>Echinostomata</taxon>
        <taxon>Echinostomatoidea</taxon>
        <taxon>Fasciolidae</taxon>
        <taxon>Fasciolopsis</taxon>
    </lineage>
</organism>
<evidence type="ECO:0000256" key="3">
    <source>
        <dbReference type="ARBA" id="ARBA00022679"/>
    </source>
</evidence>
<dbReference type="Proteomes" id="UP000728185">
    <property type="component" value="Unassembled WGS sequence"/>
</dbReference>
<evidence type="ECO:0000256" key="4">
    <source>
        <dbReference type="ARBA" id="ARBA00022723"/>
    </source>
</evidence>
<comment type="similarity">
    <text evidence="7">Belongs to the sirtuin family. Class IV subfamily.</text>
</comment>
<evidence type="ECO:0000256" key="6">
    <source>
        <dbReference type="ARBA" id="ARBA00023027"/>
    </source>
</evidence>
<dbReference type="Gene3D" id="2.20.28.200">
    <property type="match status" value="1"/>
</dbReference>
<evidence type="ECO:0000256" key="7">
    <source>
        <dbReference type="ARBA" id="ARBA00038170"/>
    </source>
</evidence>
<evidence type="ECO:0000256" key="8">
    <source>
        <dbReference type="ARBA" id="ARBA00041832"/>
    </source>
</evidence>
<evidence type="ECO:0000313" key="14">
    <source>
        <dbReference type="Proteomes" id="UP000728185"/>
    </source>
</evidence>
<dbReference type="GO" id="GO:0070403">
    <property type="term" value="F:NAD+ binding"/>
    <property type="evidence" value="ECO:0007669"/>
    <property type="project" value="InterPro"/>
</dbReference>
<dbReference type="InterPro" id="IPR029035">
    <property type="entry name" value="DHS-like_NAD/FAD-binding_dom"/>
</dbReference>
<dbReference type="PANTHER" id="PTHR11085:SF1">
    <property type="entry name" value="NAD-DEPENDENT PROTEIN DEACETYLASE SIRTUIN-7"/>
    <property type="match status" value="1"/>
</dbReference>
<dbReference type="Gene3D" id="3.40.50.1220">
    <property type="entry name" value="TPP-binding domain"/>
    <property type="match status" value="2"/>
</dbReference>
<feature type="binding site" evidence="10">
    <location>
        <position position="159"/>
    </location>
    <ligand>
        <name>Zn(2+)</name>
        <dbReference type="ChEBI" id="CHEBI:29105"/>
    </ligand>
</feature>
<feature type="binding site" evidence="10">
    <location>
        <position position="184"/>
    </location>
    <ligand>
        <name>Zn(2+)</name>
        <dbReference type="ChEBI" id="CHEBI:29105"/>
    </ligand>
</feature>
<feature type="compositionally biased region" description="Polar residues" evidence="11">
    <location>
        <begin position="406"/>
        <end position="417"/>
    </location>
</feature>
<evidence type="ECO:0000256" key="2">
    <source>
        <dbReference type="ARBA" id="ARBA00022553"/>
    </source>
</evidence>
<dbReference type="SUPFAM" id="SSF52467">
    <property type="entry name" value="DHS-like NAD/FAD-binding domain"/>
    <property type="match status" value="1"/>
</dbReference>
<keyword evidence="2" id="KW-0597">Phosphoprotein</keyword>
<feature type="region of interest" description="Disordered" evidence="11">
    <location>
        <begin position="396"/>
        <end position="417"/>
    </location>
</feature>
<protein>
    <recommendedName>
        <fullName evidence="9">Regulatory protein SIR2 homolog 7</fullName>
    </recommendedName>
    <alternativeName>
        <fullName evidence="8">SIR2-like protein 7</fullName>
    </alternativeName>
</protein>
<sequence>AVKLGDLIQTHKGRIVVYTGAGISTSANIPDYRGTNGLWVRNKKPRLSDGANVFQSSPLQCDKSACERPSLSRQESVIPPRPFSAPCNSKKTPMKLRLPEATLAKPTFTHMAIKTLVTHGYVRHVISQNVDGLHMRSGLPREKLSELHGNLFLEQCVSCGCIVKRRFDVAENTGRGHHLTGRICPDCRLHKPAECYIVNLNLCSAVEKLINGKSHLKSPKKAFMLAQKSAALKLLRSLRKSDSDSTQTVGCGPPDSAPLLRDVVVHFYERQPEMGLAEIYRVAAAIQAVHGRKPLQDSIRFCLAQESPEVDTDLTSDEFNARNLALIHSPWFKRMLPAFRKNPVIPLSNASEISSAECESSATLIIVLGSSLQVLRNYSFLWPHGLGKCFSESKPRRSLTKKNKQTNEGPADQQNSCQCIPPTSPHTSLSCSLPKTDRCSLAIVNLQPTCKDSLADVVIHAPCDAILQIVMSECLGLSVPDYDPLRDDPLYSEAVLLTPDEEHTRTRPDIPFECFTPMNHTS</sequence>
<dbReference type="AlphaFoldDB" id="A0A8E0RIW1"/>
<feature type="domain" description="Deacetylase sirtuin-type" evidence="12">
    <location>
        <begin position="1"/>
        <end position="478"/>
    </location>
</feature>
<dbReference type="PANTHER" id="PTHR11085">
    <property type="entry name" value="NAD-DEPENDENT PROTEIN DEACYLASE SIRTUIN-5, MITOCHONDRIAL-RELATED"/>
    <property type="match status" value="1"/>
</dbReference>
<evidence type="ECO:0000256" key="10">
    <source>
        <dbReference type="PROSITE-ProRule" id="PRU00236"/>
    </source>
</evidence>
<proteinExistence type="inferred from homology"/>
<keyword evidence="6" id="KW-0520">NAD</keyword>
<evidence type="ECO:0000256" key="5">
    <source>
        <dbReference type="ARBA" id="ARBA00022833"/>
    </source>
</evidence>
<keyword evidence="5 10" id="KW-0862">Zinc</keyword>
<keyword evidence="4 10" id="KW-0479">Metal-binding</keyword>
<evidence type="ECO:0000256" key="11">
    <source>
        <dbReference type="SAM" id="MobiDB-lite"/>
    </source>
</evidence>
<feature type="binding site" evidence="10">
    <location>
        <position position="156"/>
    </location>
    <ligand>
        <name>Zn(2+)</name>
        <dbReference type="ChEBI" id="CHEBI:29105"/>
    </ligand>
</feature>
<keyword evidence="14" id="KW-1185">Reference proteome</keyword>
<dbReference type="GO" id="GO:0005634">
    <property type="term" value="C:nucleus"/>
    <property type="evidence" value="ECO:0007669"/>
    <property type="project" value="TreeGrafter"/>
</dbReference>
<reference evidence="13" key="1">
    <citation type="submission" date="2019-05" db="EMBL/GenBank/DDBJ databases">
        <title>Annotation for the trematode Fasciolopsis buski.</title>
        <authorList>
            <person name="Choi Y.-J."/>
        </authorList>
    </citation>
    <scope>NUCLEOTIDE SEQUENCE</scope>
    <source>
        <strain evidence="13">HT</strain>
        <tissue evidence="13">Whole worm</tissue>
    </source>
</reference>
<feature type="binding site" evidence="10">
    <location>
        <position position="302"/>
    </location>
    <ligand>
        <name>Zn(2+)</name>
        <dbReference type="ChEBI" id="CHEBI:29105"/>
    </ligand>
</feature>
<dbReference type="PROSITE" id="PS50305">
    <property type="entry name" value="SIRTUIN"/>
    <property type="match status" value="1"/>
</dbReference>
<comment type="caution">
    <text evidence="13">The sequence shown here is derived from an EMBL/GenBank/DDBJ whole genome shotgun (WGS) entry which is preliminary data.</text>
</comment>
<comment type="cofactor">
    <cofactor evidence="1">
        <name>Zn(2+)</name>
        <dbReference type="ChEBI" id="CHEBI:29105"/>
    </cofactor>
</comment>
<dbReference type="InterPro" id="IPR003000">
    <property type="entry name" value="Sirtuin"/>
</dbReference>
<dbReference type="InterPro" id="IPR026590">
    <property type="entry name" value="Ssirtuin_cat_dom"/>
</dbReference>
<gene>
    <name evidence="13" type="ORF">FBUS_10156</name>
</gene>
<dbReference type="OrthoDB" id="2919105at2759"/>
<keyword evidence="3" id="KW-0808">Transferase</keyword>
<feature type="active site" description="Proton acceptor" evidence="10">
    <location>
        <position position="148"/>
    </location>
</feature>
<evidence type="ECO:0000256" key="1">
    <source>
        <dbReference type="ARBA" id="ARBA00001947"/>
    </source>
</evidence>
<evidence type="ECO:0000259" key="12">
    <source>
        <dbReference type="PROSITE" id="PS50305"/>
    </source>
</evidence>
<dbReference type="Pfam" id="PF02146">
    <property type="entry name" value="SIR2"/>
    <property type="match status" value="2"/>
</dbReference>
<evidence type="ECO:0000256" key="9">
    <source>
        <dbReference type="ARBA" id="ARBA00043038"/>
    </source>
</evidence>
<dbReference type="GO" id="GO:0017136">
    <property type="term" value="F:histone deacetylase activity, NAD-dependent"/>
    <property type="evidence" value="ECO:0007669"/>
    <property type="project" value="TreeGrafter"/>
</dbReference>
<feature type="region of interest" description="Disordered" evidence="11">
    <location>
        <begin position="71"/>
        <end position="91"/>
    </location>
</feature>
<feature type="non-terminal residue" evidence="13">
    <location>
        <position position="1"/>
    </location>
</feature>
<dbReference type="EMBL" id="LUCM01011570">
    <property type="protein sequence ID" value="KAA0183786.1"/>
    <property type="molecule type" value="Genomic_DNA"/>
</dbReference>